<dbReference type="PROSITE" id="PS50102">
    <property type="entry name" value="RRM"/>
    <property type="match status" value="1"/>
</dbReference>
<name>A0A922LCR9_DERFA</name>
<sequence>MSHHHHHHRYDYSSAPKPNRSLFIKRVPFQTRSHDLREIFEKYGPVKDVYIPKDFYTGKIRGFAYVEFERLKDAEYAIRKLKYDRLWGNELCAEFAQGDRKTPTQMRKRNNYSTTSYGQRSPISNEYYSQIIIEGIVHDHHHQAIILIVIIIKNDNHLAVQDLVHHIIIKNIDQQVQSQAMIQDFFLTRKKTKHSKQKKI</sequence>
<dbReference type="InterPro" id="IPR000504">
    <property type="entry name" value="RRM_dom"/>
</dbReference>
<dbReference type="Proteomes" id="UP000790347">
    <property type="component" value="Unassembled WGS sequence"/>
</dbReference>
<evidence type="ECO:0000259" key="3">
    <source>
        <dbReference type="PROSITE" id="PS50102"/>
    </source>
</evidence>
<reference evidence="4" key="2">
    <citation type="journal article" date="2022" name="Res Sq">
        <title>Comparative Genomics Reveals Insights into the Divergent Evolution of Astigmatic Mites and Household Pest Adaptations.</title>
        <authorList>
            <person name="Xiong Q."/>
            <person name="Wan A.T.-Y."/>
            <person name="Liu X.-Y."/>
            <person name="Fung C.S.-H."/>
            <person name="Xiao X."/>
            <person name="Malainual N."/>
            <person name="Hou J."/>
            <person name="Wang L."/>
            <person name="Wang M."/>
            <person name="Yang K."/>
            <person name="Cui Y."/>
            <person name="Leung E."/>
            <person name="Nong W."/>
            <person name="Shin S.-K."/>
            <person name="Au S."/>
            <person name="Jeong K.Y."/>
            <person name="Chew F.T."/>
            <person name="Hui J."/>
            <person name="Leung T.F."/>
            <person name="Tungtrongchitr A."/>
            <person name="Zhong N."/>
            <person name="Liu Z."/>
            <person name="Tsui S."/>
        </authorList>
    </citation>
    <scope>NUCLEOTIDE SEQUENCE</scope>
    <source>
        <strain evidence="4">Derf</strain>
        <tissue evidence="4">Whole organism</tissue>
    </source>
</reference>
<dbReference type="PANTHER" id="PTHR48034">
    <property type="entry name" value="TRANSFORMER-2 SEX-DETERMINING PROTEIN-RELATED"/>
    <property type="match status" value="1"/>
</dbReference>
<dbReference type="Pfam" id="PF00076">
    <property type="entry name" value="RRM_1"/>
    <property type="match status" value="1"/>
</dbReference>
<reference evidence="4" key="1">
    <citation type="submission" date="2013-05" db="EMBL/GenBank/DDBJ databases">
        <authorList>
            <person name="Yim A.K.Y."/>
            <person name="Chan T.F."/>
            <person name="Ji K.M."/>
            <person name="Liu X.Y."/>
            <person name="Zhou J.W."/>
            <person name="Li R.Q."/>
            <person name="Yang K.Y."/>
            <person name="Li J."/>
            <person name="Li M."/>
            <person name="Law P.T.W."/>
            <person name="Wu Y.L."/>
            <person name="Cai Z.L."/>
            <person name="Qin H."/>
            <person name="Bao Y."/>
            <person name="Leung R.K.K."/>
            <person name="Ng P.K.S."/>
            <person name="Zou J."/>
            <person name="Zhong X.J."/>
            <person name="Ran P.X."/>
            <person name="Zhong N.S."/>
            <person name="Liu Z.G."/>
            <person name="Tsui S.K.W."/>
        </authorList>
    </citation>
    <scope>NUCLEOTIDE SEQUENCE</scope>
    <source>
        <strain evidence="4">Derf</strain>
        <tissue evidence="4">Whole organism</tissue>
    </source>
</reference>
<comment type="caution">
    <text evidence="4">The sequence shown here is derived from an EMBL/GenBank/DDBJ whole genome shotgun (WGS) entry which is preliminary data.</text>
</comment>
<dbReference type="SMART" id="SM00360">
    <property type="entry name" value="RRM"/>
    <property type="match status" value="1"/>
</dbReference>
<dbReference type="InterPro" id="IPR050441">
    <property type="entry name" value="RBM"/>
</dbReference>
<evidence type="ECO:0000256" key="1">
    <source>
        <dbReference type="ARBA" id="ARBA00022884"/>
    </source>
</evidence>
<accession>A0A922LCR9</accession>
<dbReference type="AlphaFoldDB" id="A0A922LCR9"/>
<gene>
    <name evidence="4" type="primary">SRSF12</name>
    <name evidence="4" type="ORF">DERF_001000</name>
</gene>
<evidence type="ECO:0000313" key="4">
    <source>
        <dbReference type="EMBL" id="KAH9526945.1"/>
    </source>
</evidence>
<keyword evidence="1 2" id="KW-0694">RNA-binding</keyword>
<feature type="domain" description="RRM" evidence="3">
    <location>
        <begin position="20"/>
        <end position="98"/>
    </location>
</feature>
<evidence type="ECO:0000313" key="5">
    <source>
        <dbReference type="Proteomes" id="UP000790347"/>
    </source>
</evidence>
<protein>
    <submittedName>
        <fullName evidence="4">Serine/arginine-rich splicing factor 12</fullName>
    </submittedName>
</protein>
<evidence type="ECO:0000256" key="2">
    <source>
        <dbReference type="PROSITE-ProRule" id="PRU00176"/>
    </source>
</evidence>
<dbReference type="GO" id="GO:0003723">
    <property type="term" value="F:RNA binding"/>
    <property type="evidence" value="ECO:0007669"/>
    <property type="project" value="UniProtKB-UniRule"/>
</dbReference>
<dbReference type="InterPro" id="IPR012677">
    <property type="entry name" value="Nucleotide-bd_a/b_plait_sf"/>
</dbReference>
<keyword evidence="5" id="KW-1185">Reference proteome</keyword>
<organism evidence="4 5">
    <name type="scientific">Dermatophagoides farinae</name>
    <name type="common">American house dust mite</name>
    <dbReference type="NCBI Taxonomy" id="6954"/>
    <lineage>
        <taxon>Eukaryota</taxon>
        <taxon>Metazoa</taxon>
        <taxon>Ecdysozoa</taxon>
        <taxon>Arthropoda</taxon>
        <taxon>Chelicerata</taxon>
        <taxon>Arachnida</taxon>
        <taxon>Acari</taxon>
        <taxon>Acariformes</taxon>
        <taxon>Sarcoptiformes</taxon>
        <taxon>Astigmata</taxon>
        <taxon>Psoroptidia</taxon>
        <taxon>Analgoidea</taxon>
        <taxon>Pyroglyphidae</taxon>
        <taxon>Dermatophagoidinae</taxon>
        <taxon>Dermatophagoides</taxon>
    </lineage>
</organism>
<dbReference type="EMBL" id="ASGP02000001">
    <property type="protein sequence ID" value="KAH9526945.1"/>
    <property type="molecule type" value="Genomic_DNA"/>
</dbReference>
<dbReference type="SUPFAM" id="SSF54928">
    <property type="entry name" value="RNA-binding domain, RBD"/>
    <property type="match status" value="1"/>
</dbReference>
<proteinExistence type="predicted"/>
<dbReference type="Gene3D" id="3.30.70.330">
    <property type="match status" value="1"/>
</dbReference>
<dbReference type="InterPro" id="IPR035979">
    <property type="entry name" value="RBD_domain_sf"/>
</dbReference>